<keyword evidence="3" id="KW-1185">Reference proteome</keyword>
<dbReference type="Gene3D" id="3.40.1580.10">
    <property type="entry name" value="SMI1/KNR4-like"/>
    <property type="match status" value="1"/>
</dbReference>
<gene>
    <name evidence="2" type="ORF">EDB95_3243</name>
</gene>
<evidence type="ECO:0000313" key="3">
    <source>
        <dbReference type="Proteomes" id="UP000294498"/>
    </source>
</evidence>
<evidence type="ECO:0000259" key="1">
    <source>
        <dbReference type="Pfam" id="PF09346"/>
    </source>
</evidence>
<comment type="caution">
    <text evidence="2">The sequence shown here is derived from an EMBL/GenBank/DDBJ whole genome shotgun (WGS) entry which is preliminary data.</text>
</comment>
<dbReference type="AlphaFoldDB" id="A0A4R8DUW0"/>
<dbReference type="SUPFAM" id="SSF160631">
    <property type="entry name" value="SMI1/KNR4-like"/>
    <property type="match status" value="1"/>
</dbReference>
<evidence type="ECO:0000313" key="2">
    <source>
        <dbReference type="EMBL" id="TDX02192.1"/>
    </source>
</evidence>
<protein>
    <submittedName>
        <fullName evidence="2">SMI1/KNR4 family protein SUKH-1</fullName>
    </submittedName>
</protein>
<proteinExistence type="predicted"/>
<dbReference type="EMBL" id="SODV01000001">
    <property type="protein sequence ID" value="TDX02192.1"/>
    <property type="molecule type" value="Genomic_DNA"/>
</dbReference>
<dbReference type="RefSeq" id="WP_133994815.1">
    <property type="nucleotide sequence ID" value="NZ_SODV01000001.1"/>
</dbReference>
<dbReference type="InterPro" id="IPR018958">
    <property type="entry name" value="Knr4/Smi1-like_dom"/>
</dbReference>
<accession>A0A4R8DUW0</accession>
<feature type="domain" description="Knr4/Smi1-like" evidence="1">
    <location>
        <begin position="31"/>
        <end position="154"/>
    </location>
</feature>
<dbReference type="OrthoDB" id="6989522at2"/>
<sequence length="203" mass="23602">MNAIKTYLDQLLQQLIKSGSPLVEELQSGVENKKIEGVASKYGINFNEEVYELYSWRNGINESHLESNKLGELELFRLAIFPPFEMAVEDYDCYSRQNNYWKKDLFPLFGSGGGDYYLINCSDDPKVRGMIFYYSPTNYESEARISIFDSLQSLVQSVTICYERQAYQYTSGEDKYLDIDYELEAEICRAYNPLSAYWRADRG</sequence>
<organism evidence="2 3">
    <name type="scientific">Dinghuibacter silviterrae</name>
    <dbReference type="NCBI Taxonomy" id="1539049"/>
    <lineage>
        <taxon>Bacteria</taxon>
        <taxon>Pseudomonadati</taxon>
        <taxon>Bacteroidota</taxon>
        <taxon>Chitinophagia</taxon>
        <taxon>Chitinophagales</taxon>
        <taxon>Chitinophagaceae</taxon>
        <taxon>Dinghuibacter</taxon>
    </lineage>
</organism>
<reference evidence="2 3" key="1">
    <citation type="submission" date="2019-03" db="EMBL/GenBank/DDBJ databases">
        <title>Genomic Encyclopedia of Type Strains, Phase IV (KMG-IV): sequencing the most valuable type-strain genomes for metagenomic binning, comparative biology and taxonomic classification.</title>
        <authorList>
            <person name="Goeker M."/>
        </authorList>
    </citation>
    <scope>NUCLEOTIDE SEQUENCE [LARGE SCALE GENOMIC DNA]</scope>
    <source>
        <strain evidence="2 3">DSM 100059</strain>
    </source>
</reference>
<dbReference type="Pfam" id="PF09346">
    <property type="entry name" value="SMI1_KNR4"/>
    <property type="match status" value="1"/>
</dbReference>
<dbReference type="InterPro" id="IPR037883">
    <property type="entry name" value="Knr4/Smi1-like_sf"/>
</dbReference>
<dbReference type="Proteomes" id="UP000294498">
    <property type="component" value="Unassembled WGS sequence"/>
</dbReference>
<name>A0A4R8DUW0_9BACT</name>